<gene>
    <name evidence="1" type="ORF">HPHPH45_1119</name>
</gene>
<dbReference type="AlphaFoldDB" id="I9TAV0"/>
<dbReference type="EMBL" id="AKOQ01000012">
    <property type="protein sequence ID" value="EJB67261.1"/>
    <property type="molecule type" value="Genomic_DNA"/>
</dbReference>
<sequence length="51" mass="6314">MRGRCCKCYLNSFSFELKKLFECFYPFLISFNDLFCYKIDFWLYVLSNRSN</sequence>
<accession>I9TAV0</accession>
<organism evidence="1 2">
    <name type="scientific">Helicobacter pylori Hp H-45</name>
    <dbReference type="NCBI Taxonomy" id="992050"/>
    <lineage>
        <taxon>Bacteria</taxon>
        <taxon>Pseudomonadati</taxon>
        <taxon>Campylobacterota</taxon>
        <taxon>Epsilonproteobacteria</taxon>
        <taxon>Campylobacterales</taxon>
        <taxon>Helicobacteraceae</taxon>
        <taxon>Helicobacter</taxon>
    </lineage>
</organism>
<evidence type="ECO:0000313" key="2">
    <source>
        <dbReference type="Proteomes" id="UP000003895"/>
    </source>
</evidence>
<comment type="caution">
    <text evidence="1">The sequence shown here is derived from an EMBL/GenBank/DDBJ whole genome shotgun (WGS) entry which is preliminary data.</text>
</comment>
<evidence type="ECO:0000313" key="1">
    <source>
        <dbReference type="EMBL" id="EJB67261.1"/>
    </source>
</evidence>
<reference evidence="1 2" key="1">
    <citation type="journal article" date="2013" name="Pathog. Dis.">
        <title>Genome sequences of 65 Helicobacter pylori strains isolated from asymptomatic individuals and patients with gastric cancer, peptic ulcer disease, or gastritis.</title>
        <authorList>
            <person name="Blanchard T.G."/>
            <person name="Czinn S.J."/>
            <person name="Correa P."/>
            <person name="Nakazawa T."/>
            <person name="Keelan M."/>
            <person name="Morningstar L."/>
            <person name="Santana-Cruz I."/>
            <person name="Maroo A."/>
            <person name="McCracken C."/>
            <person name="Shefchek K."/>
            <person name="Daugherty S."/>
            <person name="Song Y."/>
            <person name="Fraser C.M."/>
            <person name="Fricke W.F."/>
        </authorList>
    </citation>
    <scope>NUCLEOTIDE SEQUENCE [LARGE SCALE GENOMIC DNA]</scope>
    <source>
        <strain evidence="1 2">Hp H-45</strain>
    </source>
</reference>
<name>I9TAV0_HELPX</name>
<proteinExistence type="predicted"/>
<dbReference type="PATRIC" id="fig|992050.3.peg.1097"/>
<dbReference type="Proteomes" id="UP000003895">
    <property type="component" value="Unassembled WGS sequence"/>
</dbReference>
<protein>
    <submittedName>
        <fullName evidence="1">Uncharacterized protein</fullName>
    </submittedName>
</protein>